<keyword evidence="4 6" id="KW-0807">Transducer</keyword>
<feature type="domain" description="Methyl-accepting transducer" evidence="8">
    <location>
        <begin position="273"/>
        <end position="509"/>
    </location>
</feature>
<evidence type="ECO:0000313" key="11">
    <source>
        <dbReference type="Proteomes" id="UP000481043"/>
    </source>
</evidence>
<dbReference type="InterPro" id="IPR004089">
    <property type="entry name" value="MCPsignal_dom"/>
</dbReference>
<dbReference type="Pfam" id="PF00672">
    <property type="entry name" value="HAMP"/>
    <property type="match status" value="1"/>
</dbReference>
<evidence type="ECO:0000256" key="5">
    <source>
        <dbReference type="ARBA" id="ARBA00029447"/>
    </source>
</evidence>
<comment type="subcellular location">
    <subcellularLocation>
        <location evidence="1">Cell membrane</location>
    </subcellularLocation>
</comment>
<evidence type="ECO:0000259" key="8">
    <source>
        <dbReference type="PROSITE" id="PS50111"/>
    </source>
</evidence>
<evidence type="ECO:0000256" key="2">
    <source>
        <dbReference type="ARBA" id="ARBA00022475"/>
    </source>
</evidence>
<reference evidence="10 11" key="1">
    <citation type="submission" date="2020-02" db="EMBL/GenBank/DDBJ databases">
        <title>Bacillus aquiflavi sp. nov., isolated from yellow water of strong flavor Chinese baijiu in Yibin region of China.</title>
        <authorList>
            <person name="Xie J."/>
        </authorList>
    </citation>
    <scope>NUCLEOTIDE SEQUENCE [LARGE SCALE GENOMIC DNA]</scope>
    <source>
        <strain evidence="10 11">SA4</strain>
    </source>
</reference>
<comment type="caution">
    <text evidence="10">The sequence shown here is derived from an EMBL/GenBank/DDBJ whole genome shotgun (WGS) entry which is preliminary data.</text>
</comment>
<protein>
    <submittedName>
        <fullName evidence="10">Methyl-accepting chemotaxis protein</fullName>
    </submittedName>
</protein>
<dbReference type="GO" id="GO:0005886">
    <property type="term" value="C:plasma membrane"/>
    <property type="evidence" value="ECO:0007669"/>
    <property type="project" value="UniProtKB-SubCell"/>
</dbReference>
<dbReference type="SMART" id="SM00283">
    <property type="entry name" value="MA"/>
    <property type="match status" value="1"/>
</dbReference>
<keyword evidence="2" id="KW-1003">Cell membrane</keyword>
<dbReference type="AlphaFoldDB" id="A0A6M0Q4A5"/>
<dbReference type="Pfam" id="PF00015">
    <property type="entry name" value="MCPsignal"/>
    <property type="match status" value="1"/>
</dbReference>
<dbReference type="InterPro" id="IPR003660">
    <property type="entry name" value="HAMP_dom"/>
</dbReference>
<dbReference type="GO" id="GO:0007165">
    <property type="term" value="P:signal transduction"/>
    <property type="evidence" value="ECO:0007669"/>
    <property type="project" value="UniProtKB-KW"/>
</dbReference>
<keyword evidence="7" id="KW-1133">Transmembrane helix</keyword>
<dbReference type="PRINTS" id="PR00260">
    <property type="entry name" value="CHEMTRNSDUCR"/>
</dbReference>
<dbReference type="CDD" id="cd11386">
    <property type="entry name" value="MCP_signal"/>
    <property type="match status" value="1"/>
</dbReference>
<gene>
    <name evidence="10" type="ORF">G4D63_04725</name>
</gene>
<dbReference type="Gene3D" id="1.10.8.500">
    <property type="entry name" value="HAMP domain in histidine kinase"/>
    <property type="match status" value="1"/>
</dbReference>
<dbReference type="PROSITE" id="PS50111">
    <property type="entry name" value="CHEMOTAXIS_TRANSDUC_2"/>
    <property type="match status" value="1"/>
</dbReference>
<evidence type="ECO:0000259" key="9">
    <source>
        <dbReference type="PROSITE" id="PS50885"/>
    </source>
</evidence>
<feature type="domain" description="HAMP" evidence="9">
    <location>
        <begin position="201"/>
        <end position="254"/>
    </location>
</feature>
<dbReference type="PANTHER" id="PTHR32089:SF112">
    <property type="entry name" value="LYSOZYME-LIKE PROTEIN-RELATED"/>
    <property type="match status" value="1"/>
</dbReference>
<evidence type="ECO:0000256" key="6">
    <source>
        <dbReference type="PROSITE-ProRule" id="PRU00284"/>
    </source>
</evidence>
<evidence type="ECO:0000256" key="4">
    <source>
        <dbReference type="ARBA" id="ARBA00023224"/>
    </source>
</evidence>
<comment type="similarity">
    <text evidence="5">Belongs to the methyl-accepting chemotaxis (MCP) protein family.</text>
</comment>
<evidence type="ECO:0000256" key="7">
    <source>
        <dbReference type="SAM" id="Phobius"/>
    </source>
</evidence>
<evidence type="ECO:0000256" key="1">
    <source>
        <dbReference type="ARBA" id="ARBA00004236"/>
    </source>
</evidence>
<dbReference type="Gene3D" id="1.10.287.950">
    <property type="entry name" value="Methyl-accepting chemotaxis protein"/>
    <property type="match status" value="1"/>
</dbReference>
<dbReference type="InterPro" id="IPR004090">
    <property type="entry name" value="Chemotax_Me-accpt_rcpt"/>
</dbReference>
<dbReference type="PROSITE" id="PS50885">
    <property type="entry name" value="HAMP"/>
    <property type="match status" value="1"/>
</dbReference>
<keyword evidence="11" id="KW-1185">Reference proteome</keyword>
<dbReference type="Proteomes" id="UP000481043">
    <property type="component" value="Unassembled WGS sequence"/>
</dbReference>
<keyword evidence="7" id="KW-0812">Transmembrane</keyword>
<dbReference type="EMBL" id="JAAIWM010000001">
    <property type="protein sequence ID" value="NEY71044.1"/>
    <property type="molecule type" value="Genomic_DNA"/>
</dbReference>
<name>A0A6M0Q4A5_9BACI</name>
<proteinExistence type="inferred from homology"/>
<dbReference type="SMART" id="SM00304">
    <property type="entry name" value="HAMP"/>
    <property type="match status" value="2"/>
</dbReference>
<sequence length="559" mass="60867">MKSIKYKVLLGFSIILLILVALSSYVFVNIMNFNKEVEQVVEKDLEILLADQKLSFNMSQRIALARGYVLFGDPSYKESFDQYTQESKLIQSQILALSDSDKAKPFIDASIEWRQQIQEKVFDEYDRGNKEQALNYLENEGTEVGREIMDGFNELSKTREEIIVTNSKNLVKNGVTLETVTLILTVLSIVLGIIIALVISRMLIKPIIQVVDRVKTIAKGDLTGKLLEVKTKDEMATLSHSINEMVVNLRGLVHQVQETSDQVAATSEELTASAEQSSHASEEITSNIQELASGSEHQAKQVENASETINQMIASVTQVSANTDTVTATVDETAVKTKEGSQAINQSVNQMNEIANTVQNLSHVVKGLGEQSREIGEIVTVITGIADQTNLLALNAAIEAARAGEHGKGFAVVADEVRKLAEESAKSSKEIAQLVSTIQSETSKAITSMDSTIKEVDNGIETAKIAGDSFQHIREAINTVTGQVKEVSTAMKEMSAGTETVLQSIHAVAQIAEESAAGTQNVSASSEEQLASMEEITASATNLSHMAEELSRQIGRFKI</sequence>
<organism evidence="10 11">
    <name type="scientific">Bacillus mesophilus</name>
    <dbReference type="NCBI Taxonomy" id="1808955"/>
    <lineage>
        <taxon>Bacteria</taxon>
        <taxon>Bacillati</taxon>
        <taxon>Bacillota</taxon>
        <taxon>Bacilli</taxon>
        <taxon>Bacillales</taxon>
        <taxon>Bacillaceae</taxon>
        <taxon>Bacillus</taxon>
    </lineage>
</organism>
<feature type="transmembrane region" description="Helical" evidence="7">
    <location>
        <begin position="180"/>
        <end position="199"/>
    </location>
</feature>
<keyword evidence="3 7" id="KW-0472">Membrane</keyword>
<dbReference type="GO" id="GO:0004888">
    <property type="term" value="F:transmembrane signaling receptor activity"/>
    <property type="evidence" value="ECO:0007669"/>
    <property type="project" value="InterPro"/>
</dbReference>
<evidence type="ECO:0000313" key="10">
    <source>
        <dbReference type="EMBL" id="NEY71044.1"/>
    </source>
</evidence>
<dbReference type="PANTHER" id="PTHR32089">
    <property type="entry name" value="METHYL-ACCEPTING CHEMOTAXIS PROTEIN MCPB"/>
    <property type="match status" value="1"/>
</dbReference>
<dbReference type="GO" id="GO:0006935">
    <property type="term" value="P:chemotaxis"/>
    <property type="evidence" value="ECO:0007669"/>
    <property type="project" value="InterPro"/>
</dbReference>
<dbReference type="CDD" id="cd06225">
    <property type="entry name" value="HAMP"/>
    <property type="match status" value="1"/>
</dbReference>
<evidence type="ECO:0000256" key="3">
    <source>
        <dbReference type="ARBA" id="ARBA00023136"/>
    </source>
</evidence>
<dbReference type="FunFam" id="1.10.287.950:FF:000001">
    <property type="entry name" value="Methyl-accepting chemotaxis sensory transducer"/>
    <property type="match status" value="1"/>
</dbReference>
<dbReference type="SUPFAM" id="SSF58104">
    <property type="entry name" value="Methyl-accepting chemotaxis protein (MCP) signaling domain"/>
    <property type="match status" value="1"/>
</dbReference>
<accession>A0A6M0Q4A5</accession>